<dbReference type="EMBL" id="MUJZ01044167">
    <property type="protein sequence ID" value="OTF75005.1"/>
    <property type="molecule type" value="Genomic_DNA"/>
</dbReference>
<comment type="caution">
    <text evidence="2">The sequence shown here is derived from an EMBL/GenBank/DDBJ whole genome shotgun (WGS) entry which is preliminary data.</text>
</comment>
<gene>
    <name evidence="2" type="ORF">BLA29_001808</name>
</gene>
<dbReference type="Proteomes" id="UP000194236">
    <property type="component" value="Unassembled WGS sequence"/>
</dbReference>
<proteinExistence type="predicted"/>
<feature type="domain" description="Origin recognition complex subunit 3 winged helix C-terminal" evidence="1">
    <location>
        <begin position="199"/>
        <end position="270"/>
    </location>
</feature>
<dbReference type="Pfam" id="PF18137">
    <property type="entry name" value="WHD_ORC"/>
    <property type="match status" value="1"/>
</dbReference>
<evidence type="ECO:0000313" key="2">
    <source>
        <dbReference type="EMBL" id="OTF75005.1"/>
    </source>
</evidence>
<reference evidence="2 3" key="1">
    <citation type="submission" date="2017-03" db="EMBL/GenBank/DDBJ databases">
        <title>Genome Survey of Euroglyphus maynei.</title>
        <authorList>
            <person name="Arlian L.G."/>
            <person name="Morgan M.S."/>
            <person name="Rider S.D."/>
        </authorList>
    </citation>
    <scope>NUCLEOTIDE SEQUENCE [LARGE SCALE GENOMIC DNA]</scope>
    <source>
        <strain evidence="2">Arlian Lab</strain>
        <tissue evidence="2">Whole body</tissue>
    </source>
</reference>
<accession>A0A1Y3B6W5</accession>
<evidence type="ECO:0000313" key="3">
    <source>
        <dbReference type="Proteomes" id="UP000194236"/>
    </source>
</evidence>
<dbReference type="OrthoDB" id="10265211at2759"/>
<dbReference type="AlphaFoldDB" id="A0A1Y3B6W5"/>
<evidence type="ECO:0000259" key="1">
    <source>
        <dbReference type="Pfam" id="PF18137"/>
    </source>
</evidence>
<protein>
    <recommendedName>
        <fullName evidence="1">Origin recognition complex subunit 3 winged helix C-terminal domain-containing protein</fullName>
    </recommendedName>
</protein>
<keyword evidence="3" id="KW-1185">Reference proteome</keyword>
<organism evidence="2 3">
    <name type="scientific">Euroglyphus maynei</name>
    <name type="common">Mayne's house dust mite</name>
    <dbReference type="NCBI Taxonomy" id="6958"/>
    <lineage>
        <taxon>Eukaryota</taxon>
        <taxon>Metazoa</taxon>
        <taxon>Ecdysozoa</taxon>
        <taxon>Arthropoda</taxon>
        <taxon>Chelicerata</taxon>
        <taxon>Arachnida</taxon>
        <taxon>Acari</taxon>
        <taxon>Acariformes</taxon>
        <taxon>Sarcoptiformes</taxon>
        <taxon>Astigmata</taxon>
        <taxon>Psoroptidia</taxon>
        <taxon>Analgoidea</taxon>
        <taxon>Pyroglyphidae</taxon>
        <taxon>Pyroglyphinae</taxon>
        <taxon>Euroglyphus</taxon>
    </lineage>
</organism>
<dbReference type="InterPro" id="IPR040855">
    <property type="entry name" value="ORC_WH_C"/>
</dbReference>
<name>A0A1Y3B6W5_EURMA</name>
<sequence>MVLQLFDDLNIPTERFTHHYYNFFTYKLSSEKLGESFHLERLYDVTQNLMKNALEKLKFSNQHLNNNPVWKVINNYLVKLDEIINRDKLEQAKQNESIRQLGLECQVEMVKDKLRHINSRYEWKRSLQPIAKQNLSQYEQWKNDFICHLERSLADFQFNDDERKLIDALFCNMFSINHLSYRLNIDKALAEPTGKHVTALGNSYPSFYIIYKFYKESGVNVNLTDWYEKFCEEKKLSKNSKVKDGEMFMAWFLNTILDLEFIGLLKSCAHNKYNKIVHL</sequence>